<dbReference type="PANTHER" id="PTHR32385">
    <property type="entry name" value="MANNOSYL PHOSPHORYLINOSITOL CERAMIDE SYNTHASE"/>
    <property type="match status" value="1"/>
</dbReference>
<dbReference type="Pfam" id="PF04488">
    <property type="entry name" value="Gly_transf_sug"/>
    <property type="match status" value="1"/>
</dbReference>
<dbReference type="SUPFAM" id="SSF53448">
    <property type="entry name" value="Nucleotide-diphospho-sugar transferases"/>
    <property type="match status" value="1"/>
</dbReference>
<keyword evidence="1" id="KW-0808">Transferase</keyword>
<name>A0A6C0K7M2_9ZZZZ</name>
<dbReference type="GO" id="GO:0051999">
    <property type="term" value="P:mannosyl-inositol phosphorylceramide biosynthetic process"/>
    <property type="evidence" value="ECO:0007669"/>
    <property type="project" value="TreeGrafter"/>
</dbReference>
<evidence type="ECO:0000313" key="2">
    <source>
        <dbReference type="EMBL" id="QHU12810.1"/>
    </source>
</evidence>
<dbReference type="GO" id="GO:0000030">
    <property type="term" value="F:mannosyltransferase activity"/>
    <property type="evidence" value="ECO:0007669"/>
    <property type="project" value="TreeGrafter"/>
</dbReference>
<dbReference type="GO" id="GO:0016020">
    <property type="term" value="C:membrane"/>
    <property type="evidence" value="ECO:0007669"/>
    <property type="project" value="GOC"/>
</dbReference>
<dbReference type="Gene3D" id="3.90.550.20">
    <property type="match status" value="1"/>
</dbReference>
<evidence type="ECO:0000256" key="1">
    <source>
        <dbReference type="ARBA" id="ARBA00022679"/>
    </source>
</evidence>
<evidence type="ECO:0008006" key="3">
    <source>
        <dbReference type="Google" id="ProtNLM"/>
    </source>
</evidence>
<accession>A0A6C0K7M2</accession>
<proteinExistence type="predicted"/>
<dbReference type="InterPro" id="IPR007577">
    <property type="entry name" value="GlycoTrfase_DXD_sugar-bd_CS"/>
</dbReference>
<reference evidence="2" key="1">
    <citation type="journal article" date="2020" name="Nature">
        <title>Giant virus diversity and host interactions through global metagenomics.</title>
        <authorList>
            <person name="Schulz F."/>
            <person name="Roux S."/>
            <person name="Paez-Espino D."/>
            <person name="Jungbluth S."/>
            <person name="Walsh D.A."/>
            <person name="Denef V.J."/>
            <person name="McMahon K.D."/>
            <person name="Konstantinidis K.T."/>
            <person name="Eloe-Fadrosh E.A."/>
            <person name="Kyrpides N.C."/>
            <person name="Woyke T."/>
        </authorList>
    </citation>
    <scope>NUCLEOTIDE SEQUENCE</scope>
    <source>
        <strain evidence="2">GVMAG-S-1101172-89</strain>
    </source>
</reference>
<organism evidence="2">
    <name type="scientific">viral metagenome</name>
    <dbReference type="NCBI Taxonomy" id="1070528"/>
    <lineage>
        <taxon>unclassified sequences</taxon>
        <taxon>metagenomes</taxon>
        <taxon>organismal metagenomes</taxon>
    </lineage>
</organism>
<dbReference type="EMBL" id="MN740810">
    <property type="protein sequence ID" value="QHU12810.1"/>
    <property type="molecule type" value="Genomic_DNA"/>
</dbReference>
<dbReference type="InterPro" id="IPR029044">
    <property type="entry name" value="Nucleotide-diphossugar_trans"/>
</dbReference>
<protein>
    <recommendedName>
        <fullName evidence="3">Glycosyltransferase</fullName>
    </recommendedName>
</protein>
<sequence length="283" mass="33588">MKRIYILLLVAVALPVAAWFLYKYNRDQEEKKPIQLYNFPHHIPRRAKQEEQVRNGVPLVIYESWKSHELPKGMRDNILRLLETNPEFDYYLYSDEECAAFIADNFDKDVLEAFHTLKPGAYKSDLWRYCILYKLGGVYLDIKYYSTVPLIRIIDENPTVFVKDLGKYCIYNAFLISPPKNEIFRLCINNIVESCKHKLYRENPLDITGPCLLGRILQGQNGSKYISSLPLTHKVSLFMDRSITYKGRTILKEYDEYRLEHVQSRIGKHYSEMYWKRDVYNTR</sequence>
<dbReference type="InterPro" id="IPR051706">
    <property type="entry name" value="Glycosyltransferase_domain"/>
</dbReference>
<dbReference type="PANTHER" id="PTHR32385:SF15">
    <property type="entry name" value="INOSITOL PHOSPHOCERAMIDE MANNOSYLTRANSFERASE 1"/>
    <property type="match status" value="1"/>
</dbReference>
<dbReference type="AlphaFoldDB" id="A0A6C0K7M2"/>